<feature type="domain" description="Peptidase M16 N-terminal" evidence="1">
    <location>
        <begin position="67"/>
        <end position="157"/>
    </location>
</feature>
<dbReference type="GO" id="GO:0046872">
    <property type="term" value="F:metal ion binding"/>
    <property type="evidence" value="ECO:0007669"/>
    <property type="project" value="InterPro"/>
</dbReference>
<dbReference type="PANTHER" id="PTHR43016">
    <property type="entry name" value="PRESEQUENCE PROTEASE"/>
    <property type="match status" value="1"/>
</dbReference>
<proteinExistence type="predicted"/>
<name>A0A0F8WLJ6_9ZZZZ</name>
<dbReference type="PANTHER" id="PTHR43016:SF13">
    <property type="entry name" value="PRESEQUENCE PROTEASE, MITOCHONDRIAL"/>
    <property type="match status" value="1"/>
</dbReference>
<comment type="caution">
    <text evidence="2">The sequence shown here is derived from an EMBL/GenBank/DDBJ whole genome shotgun (WGS) entry which is preliminary data.</text>
</comment>
<protein>
    <recommendedName>
        <fullName evidence="1">Peptidase M16 N-terminal domain-containing protein</fullName>
    </recommendedName>
</protein>
<dbReference type="SUPFAM" id="SSF63411">
    <property type="entry name" value="LuxS/MPP-like metallohydrolase"/>
    <property type="match status" value="1"/>
</dbReference>
<evidence type="ECO:0000259" key="1">
    <source>
        <dbReference type="Pfam" id="PF00675"/>
    </source>
</evidence>
<dbReference type="EMBL" id="LAZR01064316">
    <property type="protein sequence ID" value="KKK57757.1"/>
    <property type="molecule type" value="Genomic_DNA"/>
</dbReference>
<feature type="non-terminal residue" evidence="2">
    <location>
        <position position="198"/>
    </location>
</feature>
<gene>
    <name evidence="2" type="ORF">LCGC14_3051280</name>
</gene>
<dbReference type="AlphaFoldDB" id="A0A0F8WLJ6"/>
<accession>A0A0F8WLJ6</accession>
<dbReference type="GO" id="GO:0004222">
    <property type="term" value="F:metalloendopeptidase activity"/>
    <property type="evidence" value="ECO:0007669"/>
    <property type="project" value="TreeGrafter"/>
</dbReference>
<organism evidence="2">
    <name type="scientific">marine sediment metagenome</name>
    <dbReference type="NCBI Taxonomy" id="412755"/>
    <lineage>
        <taxon>unclassified sequences</taxon>
        <taxon>metagenomes</taxon>
        <taxon>ecological metagenomes</taxon>
    </lineage>
</organism>
<reference evidence="2" key="1">
    <citation type="journal article" date="2015" name="Nature">
        <title>Complex archaea that bridge the gap between prokaryotes and eukaryotes.</title>
        <authorList>
            <person name="Spang A."/>
            <person name="Saw J.H."/>
            <person name="Jorgensen S.L."/>
            <person name="Zaremba-Niedzwiedzka K."/>
            <person name="Martijn J."/>
            <person name="Lind A.E."/>
            <person name="van Eijk R."/>
            <person name="Schleper C."/>
            <person name="Guy L."/>
            <person name="Ettema T.J."/>
        </authorList>
    </citation>
    <scope>NUCLEOTIDE SEQUENCE</scope>
</reference>
<dbReference type="GO" id="GO:0016485">
    <property type="term" value="P:protein processing"/>
    <property type="evidence" value="ECO:0007669"/>
    <property type="project" value="TreeGrafter"/>
</dbReference>
<dbReference type="Gene3D" id="3.30.830.10">
    <property type="entry name" value="Metalloenzyme, LuxS/M16 peptidase-like"/>
    <property type="match status" value="1"/>
</dbReference>
<dbReference type="InterPro" id="IPR011249">
    <property type="entry name" value="Metalloenz_LuxS/M16"/>
</dbReference>
<sequence>MSRIKKECDIIDPGKVYSGFEALSVQELSEYESTAFHFTHISTGLELFHLHNNDRENLFAFVFRTPPDDDTGVAHILEHSVLCGSERFPVKDPFVLLLKGSLHTFLNAFTFPDKTVYPASSMVEKDFYNLMVVYGDAVFSPLLKREVLMQEGQHLEYRRPGEQDGRFERVGVVYNEMKGALASAETLVGTWSFRSLFP</sequence>
<evidence type="ECO:0000313" key="2">
    <source>
        <dbReference type="EMBL" id="KKK57757.1"/>
    </source>
</evidence>
<dbReference type="InterPro" id="IPR011765">
    <property type="entry name" value="Pept_M16_N"/>
</dbReference>
<dbReference type="Pfam" id="PF00675">
    <property type="entry name" value="Peptidase_M16"/>
    <property type="match status" value="1"/>
</dbReference>